<feature type="active site" description="Proton acceptor; specific for (R)-substrate epimerization" evidence="5">
    <location>
        <position position="150"/>
    </location>
</feature>
<gene>
    <name evidence="9" type="ORF">GCM10011390_07620</name>
</gene>
<name>A0A916ZEK6_9HYPH</name>
<dbReference type="AlphaFoldDB" id="A0A916ZEK6"/>
<evidence type="ECO:0000313" key="10">
    <source>
        <dbReference type="Proteomes" id="UP000644699"/>
    </source>
</evidence>
<proteinExistence type="inferred from homology"/>
<feature type="active site" description="Proton acceptor; specific for (S)-substrate epimerization" evidence="5">
    <location>
        <position position="247"/>
    </location>
</feature>
<comment type="cofactor">
    <cofactor evidence="6 7">
        <name>Mg(2+)</name>
        <dbReference type="ChEBI" id="CHEBI:18420"/>
    </cofactor>
    <text evidence="6 7">Binds 1 Mg(2+) ion per subunit.</text>
</comment>
<evidence type="ECO:0000256" key="7">
    <source>
        <dbReference type="RuleBase" id="RU366006"/>
    </source>
</evidence>
<dbReference type="SMART" id="SM00922">
    <property type="entry name" value="MR_MLE"/>
    <property type="match status" value="1"/>
</dbReference>
<dbReference type="SFLD" id="SFLDS00001">
    <property type="entry name" value="Enolase"/>
    <property type="match status" value="1"/>
</dbReference>
<comment type="caution">
    <text evidence="9">The sequence shown here is derived from an EMBL/GenBank/DDBJ whole genome shotgun (WGS) entry which is preliminary data.</text>
</comment>
<dbReference type="PANTHER" id="PTHR48073:SF2">
    <property type="entry name" value="O-SUCCINYLBENZOATE SYNTHASE"/>
    <property type="match status" value="1"/>
</dbReference>
<feature type="binding site" evidence="6">
    <location>
        <position position="176"/>
    </location>
    <ligand>
        <name>Mg(2+)</name>
        <dbReference type="ChEBI" id="CHEBI:18420"/>
    </ligand>
</feature>
<dbReference type="InterPro" id="IPR029017">
    <property type="entry name" value="Enolase-like_N"/>
</dbReference>
<dbReference type="SFLD" id="SFLDF00010">
    <property type="entry name" value="dipeptide_epimerase"/>
    <property type="match status" value="1"/>
</dbReference>
<reference evidence="9" key="1">
    <citation type="journal article" date="2014" name="Int. J. Syst. Evol. Microbiol.">
        <title>Complete genome sequence of Corynebacterium casei LMG S-19264T (=DSM 44701T), isolated from a smear-ripened cheese.</title>
        <authorList>
            <consortium name="US DOE Joint Genome Institute (JGI-PGF)"/>
            <person name="Walter F."/>
            <person name="Albersmeier A."/>
            <person name="Kalinowski J."/>
            <person name="Ruckert C."/>
        </authorList>
    </citation>
    <scope>NUCLEOTIDE SEQUENCE</scope>
    <source>
        <strain evidence="9">CGMCC 1.15367</strain>
    </source>
</reference>
<dbReference type="RefSeq" id="WP_188906862.1">
    <property type="nucleotide sequence ID" value="NZ_BMIQ01000001.1"/>
</dbReference>
<feature type="binding site" evidence="6">
    <location>
        <position position="202"/>
    </location>
    <ligand>
        <name>Mg(2+)</name>
        <dbReference type="ChEBI" id="CHEBI:18420"/>
    </ligand>
</feature>
<dbReference type="CDD" id="cd03319">
    <property type="entry name" value="L-Ala-DL-Glu_epimerase"/>
    <property type="match status" value="1"/>
</dbReference>
<accession>A0A916ZEK6</accession>
<dbReference type="GO" id="GO:0046872">
    <property type="term" value="F:metal ion binding"/>
    <property type="evidence" value="ECO:0007669"/>
    <property type="project" value="UniProtKB-KW"/>
</dbReference>
<dbReference type="InterPro" id="IPR029065">
    <property type="entry name" value="Enolase_C-like"/>
</dbReference>
<feature type="binding site" evidence="6">
    <location>
        <position position="225"/>
    </location>
    <ligand>
        <name>Mg(2+)</name>
        <dbReference type="ChEBI" id="CHEBI:18420"/>
    </ligand>
</feature>
<dbReference type="NCBIfam" id="NF042940">
    <property type="entry name" value="racemase_DgcA"/>
    <property type="match status" value="1"/>
</dbReference>
<evidence type="ECO:0000256" key="1">
    <source>
        <dbReference type="ARBA" id="ARBA00008031"/>
    </source>
</evidence>
<dbReference type="Pfam" id="PF02746">
    <property type="entry name" value="MR_MLE_N"/>
    <property type="match status" value="1"/>
</dbReference>
<evidence type="ECO:0000256" key="4">
    <source>
        <dbReference type="ARBA" id="ARBA00023235"/>
    </source>
</evidence>
<dbReference type="GO" id="GO:0006518">
    <property type="term" value="P:peptide metabolic process"/>
    <property type="evidence" value="ECO:0007669"/>
    <property type="project" value="UniProtKB-ARBA"/>
</dbReference>
<feature type="domain" description="Mandelate racemase/muconate lactonizing enzyme C-terminal" evidence="8">
    <location>
        <begin position="131"/>
        <end position="223"/>
    </location>
</feature>
<keyword evidence="10" id="KW-1185">Reference proteome</keyword>
<dbReference type="Gene3D" id="3.20.20.120">
    <property type="entry name" value="Enolase-like C-terminal domain"/>
    <property type="match status" value="1"/>
</dbReference>
<dbReference type="SFLD" id="SFLDG00180">
    <property type="entry name" value="muconate_cycloisomerase"/>
    <property type="match status" value="1"/>
</dbReference>
<dbReference type="InterPro" id="IPR013341">
    <property type="entry name" value="Mandelate_racemase_N_dom"/>
</dbReference>
<dbReference type="Gene3D" id="3.30.390.10">
    <property type="entry name" value="Enolase-like, N-terminal domain"/>
    <property type="match status" value="1"/>
</dbReference>
<sequence>MARRLSVTVESFELAQAFTIARGSKREARVVTAHVEAEGRVGRGECVPYARYGESIESVTAAIETARAAIEAGATRAALQALLPAGAARNALDCALWDLEAKLSGRGVAEAIGTAAPRAIETAYTISLGSPEEMAAAVRAASGRNLLKIKVGGGEGDIERIRAVRRESGGARLILDANEGWTAETIRPNMLAAAEAGAILIEQPLPAGQDEILSRIPHPVPVCADESLHQTGDLRALVGRYDYVNIKLDKTGGLTEALALIEAASAAGFGVMVGCMVATSLAMAPAVLLAQRAHVVDLDGPLLLKTDRPNGLHYAGSLVSPPAPQLWG</sequence>
<dbReference type="EMBL" id="BMIQ01000001">
    <property type="protein sequence ID" value="GGD91331.1"/>
    <property type="molecule type" value="Genomic_DNA"/>
</dbReference>
<evidence type="ECO:0000259" key="8">
    <source>
        <dbReference type="SMART" id="SM00922"/>
    </source>
</evidence>
<evidence type="ECO:0000256" key="2">
    <source>
        <dbReference type="ARBA" id="ARBA00022723"/>
    </source>
</evidence>
<evidence type="ECO:0000256" key="3">
    <source>
        <dbReference type="ARBA" id="ARBA00022842"/>
    </source>
</evidence>
<evidence type="ECO:0000313" key="9">
    <source>
        <dbReference type="EMBL" id="GGD91331.1"/>
    </source>
</evidence>
<dbReference type="EC" id="5.1.1.-" evidence="7"/>
<evidence type="ECO:0000256" key="6">
    <source>
        <dbReference type="PIRSR" id="PIRSR634603-3"/>
    </source>
</evidence>
<dbReference type="InterPro" id="IPR036849">
    <property type="entry name" value="Enolase-like_C_sf"/>
</dbReference>
<dbReference type="GO" id="GO:0016855">
    <property type="term" value="F:racemase and epimerase activity, acting on amino acids and derivatives"/>
    <property type="evidence" value="ECO:0007669"/>
    <property type="project" value="UniProtKB-UniRule"/>
</dbReference>
<comment type="similarity">
    <text evidence="1 7">Belongs to the mandelate racemase/muconate lactonizing enzyme family.</text>
</comment>
<organism evidence="9 10">
    <name type="scientific">Aureimonas endophytica</name>
    <dbReference type="NCBI Taxonomy" id="2027858"/>
    <lineage>
        <taxon>Bacteria</taxon>
        <taxon>Pseudomonadati</taxon>
        <taxon>Pseudomonadota</taxon>
        <taxon>Alphaproteobacteria</taxon>
        <taxon>Hyphomicrobiales</taxon>
        <taxon>Aurantimonadaceae</taxon>
        <taxon>Aureimonas</taxon>
    </lineage>
</organism>
<keyword evidence="2 6" id="KW-0479">Metal-binding</keyword>
<evidence type="ECO:0000256" key="5">
    <source>
        <dbReference type="PIRSR" id="PIRSR634603-1"/>
    </source>
</evidence>
<dbReference type="Pfam" id="PF13378">
    <property type="entry name" value="MR_MLE_C"/>
    <property type="match status" value="1"/>
</dbReference>
<keyword evidence="4 7" id="KW-0413">Isomerase</keyword>
<dbReference type="PANTHER" id="PTHR48073">
    <property type="entry name" value="O-SUCCINYLBENZOATE SYNTHASE-RELATED"/>
    <property type="match status" value="1"/>
</dbReference>
<dbReference type="Proteomes" id="UP000644699">
    <property type="component" value="Unassembled WGS sequence"/>
</dbReference>
<dbReference type="SUPFAM" id="SSF54826">
    <property type="entry name" value="Enolase N-terminal domain-like"/>
    <property type="match status" value="1"/>
</dbReference>
<protein>
    <recommendedName>
        <fullName evidence="7">Dipeptide epimerase</fullName>
        <ecNumber evidence="7">5.1.1.-</ecNumber>
    </recommendedName>
</protein>
<reference evidence="9" key="2">
    <citation type="submission" date="2020-09" db="EMBL/GenBank/DDBJ databases">
        <authorList>
            <person name="Sun Q."/>
            <person name="Zhou Y."/>
        </authorList>
    </citation>
    <scope>NUCLEOTIDE SEQUENCE</scope>
    <source>
        <strain evidence="9">CGMCC 1.15367</strain>
    </source>
</reference>
<dbReference type="InterPro" id="IPR034603">
    <property type="entry name" value="Dipeptide_epimerase"/>
</dbReference>
<dbReference type="SUPFAM" id="SSF51604">
    <property type="entry name" value="Enolase C-terminal domain-like"/>
    <property type="match status" value="1"/>
</dbReference>
<keyword evidence="3 6" id="KW-0460">Magnesium</keyword>
<dbReference type="InterPro" id="IPR013342">
    <property type="entry name" value="Mandelate_racemase_C"/>
</dbReference>